<gene>
    <name evidence="8" type="ORF">CWE06_08255</name>
</gene>
<feature type="transmembrane region" description="Helical" evidence="7">
    <location>
        <begin position="317"/>
        <end position="343"/>
    </location>
</feature>
<accession>A0A432VSX3</accession>
<dbReference type="GO" id="GO:0034755">
    <property type="term" value="P:iron ion transmembrane transport"/>
    <property type="evidence" value="ECO:0007669"/>
    <property type="project" value="TreeGrafter"/>
</dbReference>
<feature type="transmembrane region" description="Helical" evidence="7">
    <location>
        <begin position="145"/>
        <end position="163"/>
    </location>
</feature>
<evidence type="ECO:0000256" key="7">
    <source>
        <dbReference type="SAM" id="Phobius"/>
    </source>
</evidence>
<dbReference type="GO" id="GO:0015086">
    <property type="term" value="F:cadmium ion transmembrane transporter activity"/>
    <property type="evidence" value="ECO:0007669"/>
    <property type="project" value="TreeGrafter"/>
</dbReference>
<proteinExistence type="predicted"/>
<feature type="transmembrane region" description="Helical" evidence="7">
    <location>
        <begin position="378"/>
        <end position="399"/>
    </location>
</feature>
<dbReference type="GO" id="GO:0005384">
    <property type="term" value="F:manganese ion transmembrane transporter activity"/>
    <property type="evidence" value="ECO:0007669"/>
    <property type="project" value="TreeGrafter"/>
</dbReference>
<organism evidence="8 9">
    <name type="scientific">Aliidiomarina haloalkalitolerans</name>
    <dbReference type="NCBI Taxonomy" id="859059"/>
    <lineage>
        <taxon>Bacteria</taxon>
        <taxon>Pseudomonadati</taxon>
        <taxon>Pseudomonadota</taxon>
        <taxon>Gammaproteobacteria</taxon>
        <taxon>Alteromonadales</taxon>
        <taxon>Idiomarinaceae</taxon>
        <taxon>Aliidiomarina</taxon>
    </lineage>
</organism>
<dbReference type="PRINTS" id="PR00447">
    <property type="entry name" value="NATRESASSCMP"/>
</dbReference>
<dbReference type="Proteomes" id="UP000288212">
    <property type="component" value="Unassembled WGS sequence"/>
</dbReference>
<feature type="transmembrane region" description="Helical" evidence="7">
    <location>
        <begin position="116"/>
        <end position="133"/>
    </location>
</feature>
<protein>
    <submittedName>
        <fullName evidence="8">Manganese transporter</fullName>
    </submittedName>
</protein>
<comment type="caution">
    <text evidence="8">The sequence shown here is derived from an EMBL/GenBank/DDBJ whole genome shotgun (WGS) entry which is preliminary data.</text>
</comment>
<evidence type="ECO:0000256" key="6">
    <source>
        <dbReference type="ARBA" id="ARBA00023136"/>
    </source>
</evidence>
<dbReference type="Pfam" id="PF01566">
    <property type="entry name" value="Nramp"/>
    <property type="match status" value="1"/>
</dbReference>
<dbReference type="GO" id="GO:0005886">
    <property type="term" value="C:plasma membrane"/>
    <property type="evidence" value="ECO:0007669"/>
    <property type="project" value="TreeGrafter"/>
</dbReference>
<dbReference type="RefSeq" id="WP_126793016.1">
    <property type="nucleotide sequence ID" value="NZ_PIPI01000005.1"/>
</dbReference>
<feature type="transmembrane region" description="Helical" evidence="7">
    <location>
        <begin position="349"/>
        <end position="366"/>
    </location>
</feature>
<keyword evidence="4" id="KW-0769">Symport</keyword>
<feature type="transmembrane region" description="Helical" evidence="7">
    <location>
        <begin position="183"/>
        <end position="203"/>
    </location>
</feature>
<feature type="transmembrane region" description="Helical" evidence="7">
    <location>
        <begin position="224"/>
        <end position="252"/>
    </location>
</feature>
<feature type="transmembrane region" description="Helical" evidence="7">
    <location>
        <begin position="78"/>
        <end position="96"/>
    </location>
</feature>
<dbReference type="PANTHER" id="PTHR11706">
    <property type="entry name" value="SOLUTE CARRIER PROTEIN FAMILY 11 MEMBER"/>
    <property type="match status" value="1"/>
</dbReference>
<evidence type="ECO:0000256" key="3">
    <source>
        <dbReference type="ARBA" id="ARBA00022692"/>
    </source>
</evidence>
<dbReference type="AlphaFoldDB" id="A0A432VSX3"/>
<name>A0A432VSX3_9GAMM</name>
<reference evidence="8 9" key="1">
    <citation type="journal article" date="2011" name="Front. Microbiol.">
        <title>Genomic signatures of strain selection and enhancement in Bacillus atrophaeus var. globigii, a historical biowarfare simulant.</title>
        <authorList>
            <person name="Gibbons H.S."/>
            <person name="Broomall S.M."/>
            <person name="McNew L.A."/>
            <person name="Daligault H."/>
            <person name="Chapman C."/>
            <person name="Bruce D."/>
            <person name="Karavis M."/>
            <person name="Krepps M."/>
            <person name="McGregor P.A."/>
            <person name="Hong C."/>
            <person name="Park K.H."/>
            <person name="Akmal A."/>
            <person name="Feldman A."/>
            <person name="Lin J.S."/>
            <person name="Chang W.E."/>
            <person name="Higgs B.W."/>
            <person name="Demirev P."/>
            <person name="Lindquist J."/>
            <person name="Liem A."/>
            <person name="Fochler E."/>
            <person name="Read T.D."/>
            <person name="Tapia R."/>
            <person name="Johnson S."/>
            <person name="Bishop-Lilly K.A."/>
            <person name="Detter C."/>
            <person name="Han C."/>
            <person name="Sozhamannan S."/>
            <person name="Rosenzweig C.N."/>
            <person name="Skowronski E.W."/>
        </authorList>
    </citation>
    <scope>NUCLEOTIDE SEQUENCE [LARGE SCALE GENOMIC DNA]</scope>
    <source>
        <strain evidence="8 9">AK5</strain>
    </source>
</reference>
<feature type="transmembrane region" description="Helical" evidence="7">
    <location>
        <begin position="272"/>
        <end position="305"/>
    </location>
</feature>
<keyword evidence="9" id="KW-1185">Reference proteome</keyword>
<evidence type="ECO:0000256" key="2">
    <source>
        <dbReference type="ARBA" id="ARBA00022448"/>
    </source>
</evidence>
<evidence type="ECO:0000256" key="1">
    <source>
        <dbReference type="ARBA" id="ARBA00004141"/>
    </source>
</evidence>
<keyword evidence="2" id="KW-0813">Transport</keyword>
<dbReference type="PANTHER" id="PTHR11706:SF33">
    <property type="entry name" value="NATURAL RESISTANCE-ASSOCIATED MACROPHAGE PROTEIN 2"/>
    <property type="match status" value="1"/>
</dbReference>
<dbReference type="InterPro" id="IPR001046">
    <property type="entry name" value="NRAMP_fam"/>
</dbReference>
<sequence length="400" mass="42667">MLKLGPATLVAAAFIGPGTVVTASVAGASFGYALVWALAFAIVATMILQEMSARVGVVTQRGLGENLRTVIERPSLRLPFYILVIAAVVIGNAAYQGGNLTGASIGAEGLLGTHPFAFNLWAVVIGAIAVIVLWQGKYKTVERTLIGLVMLMSVAFLITFFLTRPDWLSLVRGFVPRIPDGGAFTMMALIGTTIVPYALFLHADSARERWQDTETKQALREARADIATSIPIGGLITLAILSTSASAFFAHQLTIQGPADLANSIEPVFGRFAGMLMGAGLFAAGISSAITAPLASAYALTGILGWSRELNGKGFRAVWLGIILIGVTLSSLEIRPLTLILFAQVTNGLLLPLIALFLLLAVNHRAMGQYRNNRQQNLLGFIVFLFACLLCARTLWFAFN</sequence>
<evidence type="ECO:0000256" key="4">
    <source>
        <dbReference type="ARBA" id="ARBA00022847"/>
    </source>
</evidence>
<keyword evidence="5 7" id="KW-1133">Transmembrane helix</keyword>
<dbReference type="OrthoDB" id="9787548at2"/>
<dbReference type="NCBIfam" id="NF037982">
    <property type="entry name" value="Nramp_1"/>
    <property type="match status" value="1"/>
</dbReference>
<comment type="subcellular location">
    <subcellularLocation>
        <location evidence="1">Membrane</location>
        <topology evidence="1">Multi-pass membrane protein</topology>
    </subcellularLocation>
</comment>
<evidence type="ECO:0000313" key="9">
    <source>
        <dbReference type="Proteomes" id="UP000288212"/>
    </source>
</evidence>
<dbReference type="EMBL" id="PIPI01000005">
    <property type="protein sequence ID" value="RUO19512.1"/>
    <property type="molecule type" value="Genomic_DNA"/>
</dbReference>
<keyword evidence="3 7" id="KW-0812">Transmembrane</keyword>
<evidence type="ECO:0000313" key="8">
    <source>
        <dbReference type="EMBL" id="RUO19512.1"/>
    </source>
</evidence>
<evidence type="ECO:0000256" key="5">
    <source>
        <dbReference type="ARBA" id="ARBA00022989"/>
    </source>
</evidence>
<dbReference type="GO" id="GO:0015293">
    <property type="term" value="F:symporter activity"/>
    <property type="evidence" value="ECO:0007669"/>
    <property type="project" value="UniProtKB-KW"/>
</dbReference>
<keyword evidence="6 7" id="KW-0472">Membrane</keyword>